<keyword evidence="2" id="KW-1185">Reference proteome</keyword>
<proteinExistence type="predicted"/>
<protein>
    <submittedName>
        <fullName evidence="1">Uncharacterized protein</fullName>
    </submittedName>
</protein>
<dbReference type="AlphaFoldDB" id="A0A2S2FEX2"/>
<accession>A0A2S2FEX2</accession>
<dbReference type="KEGG" id="adv:DJ533_13125"/>
<reference evidence="1" key="1">
    <citation type="submission" date="2019-08" db="EMBL/GenBank/DDBJ databases">
        <title>The complete genome of Acinetobacter defluvii strain WCHAD010030.</title>
        <authorList>
            <person name="Hu Y."/>
            <person name="Qin J."/>
            <person name="Feng Y."/>
            <person name="Zong Z."/>
        </authorList>
    </citation>
    <scope>NUCLEOTIDE SEQUENCE</scope>
    <source>
        <strain evidence="1">WCHA30</strain>
    </source>
</reference>
<evidence type="ECO:0000313" key="2">
    <source>
        <dbReference type="Proteomes" id="UP000245977"/>
    </source>
</evidence>
<dbReference type="OrthoDB" id="6709581at2"/>
<dbReference type="Proteomes" id="UP000245977">
    <property type="component" value="Chromosome"/>
</dbReference>
<sequence length="152" mass="17998">MNTLSISDIFSNLSFYQENYLSILQNPEQYYTKIEQAYFEVWPFAEKQLYLGDLLQLWFSEKWLINAQCKPLTDTTSKNNQATIQREHDLYLFQLVGSTFSGANHAKVWSVSEQKVIHVALDRVFKYYCFFESIDRPNQPIHFSLNHFKHAV</sequence>
<dbReference type="EMBL" id="CP029397">
    <property type="protein sequence ID" value="AWL29450.1"/>
    <property type="molecule type" value="Genomic_DNA"/>
</dbReference>
<evidence type="ECO:0000313" key="1">
    <source>
        <dbReference type="EMBL" id="AWL29450.1"/>
    </source>
</evidence>
<gene>
    <name evidence="1" type="ORF">DJ533_13125</name>
</gene>
<dbReference type="RefSeq" id="WP_065995562.1">
    <property type="nucleotide sequence ID" value="NZ_CP029397.2"/>
</dbReference>
<name>A0A2S2FEX2_9GAMM</name>
<organism evidence="1 2">
    <name type="scientific">Acinetobacter defluvii</name>
    <dbReference type="NCBI Taxonomy" id="1871111"/>
    <lineage>
        <taxon>Bacteria</taxon>
        <taxon>Pseudomonadati</taxon>
        <taxon>Pseudomonadota</taxon>
        <taxon>Gammaproteobacteria</taxon>
        <taxon>Moraxellales</taxon>
        <taxon>Moraxellaceae</taxon>
        <taxon>Acinetobacter</taxon>
    </lineage>
</organism>